<keyword evidence="6" id="KW-0503">Monooxygenase</keyword>
<evidence type="ECO:0000256" key="1">
    <source>
        <dbReference type="ARBA" id="ARBA00010617"/>
    </source>
</evidence>
<dbReference type="GO" id="GO:0016705">
    <property type="term" value="F:oxidoreductase activity, acting on paired donors, with incorporation or reduction of molecular oxygen"/>
    <property type="evidence" value="ECO:0007669"/>
    <property type="project" value="InterPro"/>
</dbReference>
<feature type="binding site" description="axial binding residue" evidence="5">
    <location>
        <position position="463"/>
    </location>
    <ligand>
        <name>heme</name>
        <dbReference type="ChEBI" id="CHEBI:30413"/>
    </ligand>
    <ligandPart>
        <name>Fe</name>
        <dbReference type="ChEBI" id="CHEBI:18248"/>
    </ligandPart>
</feature>
<sequence length="515" mass="58473">MSSLLSNSNINASDIGRLATATAATALGLLALKYNDRAIFRERREGIAFAKGDPLVGSLFRNIMGKDTAYDNQVSKFEELDTLTFGATNLALPPVICTIDPSNIEYFLKTHFENYVKGTRVLHAMGHLFGKGIFVSNGEGWRWQRKTASHIFSVANFRDHFTDVFVKELHAMCDNIFDKKASNHRPVDFHDVMFKFTLDSFVLLGFGKQLDSLSNRGKVPFAESFDICQADCFDRFINPFIPVAEAIRAITPGKKTIRDHLNIVNEFAYSIITERRQQLANGEEFKDLLSRFMSTQNEHGEPLSDSELRDTVLNFIIAGRDTTAQALSWTFYNLMLHPRIEAKLVEEIHACIRDEHEQDSPALYEAIKKMTYAHAVFYEVLRLYPSVPVNTKVALEDDVWPDGTHVKKGDTIVWSTYALGRSTKVWGPDAKEFKPERWITPDGELRRESQGQFPAFHVGPRVCLGQNLATLEALVAIVLLLKRYKFTLVPNQEITYKVSLTMPMRNGMKLFVEKR</sequence>
<evidence type="ECO:0000313" key="8">
    <source>
        <dbReference type="Proteomes" id="UP001234581"/>
    </source>
</evidence>
<gene>
    <name evidence="7" type="ORF">O0I10_005192</name>
</gene>
<dbReference type="Gene3D" id="1.10.630.10">
    <property type="entry name" value="Cytochrome P450"/>
    <property type="match status" value="1"/>
</dbReference>
<dbReference type="PRINTS" id="PR00385">
    <property type="entry name" value="P450"/>
</dbReference>
<dbReference type="CDD" id="cd11064">
    <property type="entry name" value="CYP86A"/>
    <property type="match status" value="1"/>
</dbReference>
<dbReference type="GO" id="GO:0020037">
    <property type="term" value="F:heme binding"/>
    <property type="evidence" value="ECO:0007669"/>
    <property type="project" value="InterPro"/>
</dbReference>
<evidence type="ECO:0000256" key="5">
    <source>
        <dbReference type="PIRSR" id="PIRSR602401-1"/>
    </source>
</evidence>
<dbReference type="PROSITE" id="PS00086">
    <property type="entry name" value="CYTOCHROME_P450"/>
    <property type="match status" value="1"/>
</dbReference>
<dbReference type="InterPro" id="IPR036396">
    <property type="entry name" value="Cyt_P450_sf"/>
</dbReference>
<accession>A0AAD7XZZ6</accession>
<keyword evidence="3 6" id="KW-0560">Oxidoreductase</keyword>
<comment type="similarity">
    <text evidence="1 6">Belongs to the cytochrome P450 family.</text>
</comment>
<dbReference type="InterPro" id="IPR002401">
    <property type="entry name" value="Cyt_P450_E_grp-I"/>
</dbReference>
<dbReference type="SUPFAM" id="SSF48264">
    <property type="entry name" value="Cytochrome P450"/>
    <property type="match status" value="1"/>
</dbReference>
<organism evidence="7 8">
    <name type="scientific">Lichtheimia ornata</name>
    <dbReference type="NCBI Taxonomy" id="688661"/>
    <lineage>
        <taxon>Eukaryota</taxon>
        <taxon>Fungi</taxon>
        <taxon>Fungi incertae sedis</taxon>
        <taxon>Mucoromycota</taxon>
        <taxon>Mucoromycotina</taxon>
        <taxon>Mucoromycetes</taxon>
        <taxon>Mucorales</taxon>
        <taxon>Lichtheimiaceae</taxon>
        <taxon>Lichtheimia</taxon>
    </lineage>
</organism>
<evidence type="ECO:0000256" key="4">
    <source>
        <dbReference type="ARBA" id="ARBA00023004"/>
    </source>
</evidence>
<dbReference type="Pfam" id="PF00067">
    <property type="entry name" value="p450"/>
    <property type="match status" value="1"/>
</dbReference>
<evidence type="ECO:0000313" key="7">
    <source>
        <dbReference type="EMBL" id="KAJ8659153.1"/>
    </source>
</evidence>
<evidence type="ECO:0000256" key="6">
    <source>
        <dbReference type="RuleBase" id="RU000461"/>
    </source>
</evidence>
<dbReference type="GO" id="GO:0006629">
    <property type="term" value="P:lipid metabolic process"/>
    <property type="evidence" value="ECO:0007669"/>
    <property type="project" value="UniProtKB-ARBA"/>
</dbReference>
<evidence type="ECO:0008006" key="9">
    <source>
        <dbReference type="Google" id="ProtNLM"/>
    </source>
</evidence>
<protein>
    <recommendedName>
        <fullName evidence="9">Cytochrome p450</fullName>
    </recommendedName>
</protein>
<dbReference type="InterPro" id="IPR001128">
    <property type="entry name" value="Cyt_P450"/>
</dbReference>
<evidence type="ECO:0000256" key="2">
    <source>
        <dbReference type="ARBA" id="ARBA00022723"/>
    </source>
</evidence>
<keyword evidence="4 5" id="KW-0408">Iron</keyword>
<reference evidence="7 8" key="1">
    <citation type="submission" date="2023-03" db="EMBL/GenBank/DDBJ databases">
        <title>Genome sequence of Lichtheimia ornata CBS 291.66.</title>
        <authorList>
            <person name="Mohabir J.T."/>
            <person name="Shea T.P."/>
            <person name="Kurbessoian T."/>
            <person name="Berby B."/>
            <person name="Fontaine J."/>
            <person name="Livny J."/>
            <person name="Gnirke A."/>
            <person name="Stajich J.E."/>
            <person name="Cuomo C.A."/>
        </authorList>
    </citation>
    <scope>NUCLEOTIDE SEQUENCE [LARGE SCALE GENOMIC DNA]</scope>
    <source>
        <strain evidence="7">CBS 291.66</strain>
    </source>
</reference>
<dbReference type="InterPro" id="IPR017972">
    <property type="entry name" value="Cyt_P450_CS"/>
</dbReference>
<dbReference type="EMBL" id="JARTCD010000020">
    <property type="protein sequence ID" value="KAJ8659153.1"/>
    <property type="molecule type" value="Genomic_DNA"/>
</dbReference>
<evidence type="ECO:0000256" key="3">
    <source>
        <dbReference type="ARBA" id="ARBA00023002"/>
    </source>
</evidence>
<name>A0AAD7XZZ6_9FUNG</name>
<dbReference type="PRINTS" id="PR00463">
    <property type="entry name" value="EP450I"/>
</dbReference>
<dbReference type="GeneID" id="83212605"/>
<dbReference type="RefSeq" id="XP_058344066.1">
    <property type="nucleotide sequence ID" value="XM_058485239.1"/>
</dbReference>
<dbReference type="GO" id="GO:0004497">
    <property type="term" value="F:monooxygenase activity"/>
    <property type="evidence" value="ECO:0007669"/>
    <property type="project" value="UniProtKB-KW"/>
</dbReference>
<keyword evidence="2 5" id="KW-0479">Metal-binding</keyword>
<comment type="cofactor">
    <cofactor evidence="5">
        <name>heme</name>
        <dbReference type="ChEBI" id="CHEBI:30413"/>
    </cofactor>
</comment>
<comment type="caution">
    <text evidence="7">The sequence shown here is derived from an EMBL/GenBank/DDBJ whole genome shotgun (WGS) entry which is preliminary data.</text>
</comment>
<dbReference type="PANTHER" id="PTHR24296">
    <property type="entry name" value="CYTOCHROME P450"/>
    <property type="match status" value="1"/>
</dbReference>
<keyword evidence="8" id="KW-1185">Reference proteome</keyword>
<dbReference type="AlphaFoldDB" id="A0AAD7XZZ6"/>
<proteinExistence type="inferred from homology"/>
<dbReference type="Proteomes" id="UP001234581">
    <property type="component" value="Unassembled WGS sequence"/>
</dbReference>
<keyword evidence="5 6" id="KW-0349">Heme</keyword>
<dbReference type="GO" id="GO:0005506">
    <property type="term" value="F:iron ion binding"/>
    <property type="evidence" value="ECO:0007669"/>
    <property type="project" value="InterPro"/>
</dbReference>